<feature type="active site" description="Charge relay system" evidence="5">
    <location>
        <position position="71"/>
    </location>
</feature>
<reference evidence="9" key="1">
    <citation type="journal article" date="2023" name="Mol. Phylogenet. Evol.">
        <title>Genome-scale phylogeny and comparative genomics of the fungal order Sordariales.</title>
        <authorList>
            <person name="Hensen N."/>
            <person name="Bonometti L."/>
            <person name="Westerberg I."/>
            <person name="Brannstrom I.O."/>
            <person name="Guillou S."/>
            <person name="Cros-Aarteil S."/>
            <person name="Calhoun S."/>
            <person name="Haridas S."/>
            <person name="Kuo A."/>
            <person name="Mondo S."/>
            <person name="Pangilinan J."/>
            <person name="Riley R."/>
            <person name="LaButti K."/>
            <person name="Andreopoulos B."/>
            <person name="Lipzen A."/>
            <person name="Chen C."/>
            <person name="Yan M."/>
            <person name="Daum C."/>
            <person name="Ng V."/>
            <person name="Clum A."/>
            <person name="Steindorff A."/>
            <person name="Ohm R.A."/>
            <person name="Martin F."/>
            <person name="Silar P."/>
            <person name="Natvig D.O."/>
            <person name="Lalanne C."/>
            <person name="Gautier V."/>
            <person name="Ament-Velasquez S.L."/>
            <person name="Kruys A."/>
            <person name="Hutchinson M.I."/>
            <person name="Powell A.J."/>
            <person name="Barry K."/>
            <person name="Miller A.N."/>
            <person name="Grigoriev I.V."/>
            <person name="Debuchy R."/>
            <person name="Gladieux P."/>
            <person name="Hiltunen Thoren M."/>
            <person name="Johannesson H."/>
        </authorList>
    </citation>
    <scope>NUCLEOTIDE SEQUENCE [LARGE SCALE GENOMIC DNA]</scope>
    <source>
        <strain evidence="9">CBS 284.82</strain>
    </source>
</reference>
<dbReference type="GO" id="GO:0004252">
    <property type="term" value="F:serine-type endopeptidase activity"/>
    <property type="evidence" value="ECO:0007669"/>
    <property type="project" value="UniProtKB-UniRule"/>
</dbReference>
<dbReference type="EMBL" id="MU854472">
    <property type="protein sequence ID" value="KAK4034618.1"/>
    <property type="molecule type" value="Genomic_DNA"/>
</dbReference>
<evidence type="ECO:0000256" key="6">
    <source>
        <dbReference type="RuleBase" id="RU003355"/>
    </source>
</evidence>
<feature type="active site" description="Charge relay system" evidence="5">
    <location>
        <position position="245"/>
    </location>
</feature>
<dbReference type="PANTHER" id="PTHR43806:SF11">
    <property type="entry name" value="CEREVISIN-RELATED"/>
    <property type="match status" value="1"/>
</dbReference>
<dbReference type="PROSITE" id="PS51892">
    <property type="entry name" value="SUBTILASE"/>
    <property type="match status" value="1"/>
</dbReference>
<feature type="domain" description="Peptidase S8/S53" evidence="7">
    <location>
        <begin position="31"/>
        <end position="271"/>
    </location>
</feature>
<evidence type="ECO:0000256" key="5">
    <source>
        <dbReference type="PROSITE-ProRule" id="PRU01240"/>
    </source>
</evidence>
<dbReference type="InterPro" id="IPR036852">
    <property type="entry name" value="Peptidase_S8/S53_dom_sf"/>
</dbReference>
<dbReference type="InterPro" id="IPR023828">
    <property type="entry name" value="Peptidase_S8_Ser-AS"/>
</dbReference>
<dbReference type="AlphaFoldDB" id="A0AAN6SPB2"/>
<keyword evidence="9" id="KW-1185">Reference proteome</keyword>
<protein>
    <submittedName>
        <fullName evidence="8">Peptidase S8/S53 domain-containing protein</fullName>
    </submittedName>
</protein>
<sequence length="332" mass="36687">MSSVLKARKWIQDAKDHIKGLKQASNKANRRIKVAVIDTGVDLANNDLSPYERRIKFLRGNAEDNKDYDGHGTMVVQLLLSLTPNIEVYVYKVADSRGSLSLSLDQIKELAQVNGEMAKKSIGIDILNLSFGFADADEPNLEPLRSALQYIHTVNKVLVLAAASNDGGHASVMWPASEASCAICVNSSDGDGNPSYFNPTQRPPKFCTLGEGFELRLTKGQMERAKTNTTEPSEVAQNRAESGTSFATPVAAALVVMILQFADSNVEAADLSEKDKHRLRKLRTHPGMMQVFKEKCVEKSLATRGEFYYLAPWFFSLKLTNIYGLLETLQRV</sequence>
<dbReference type="Proteomes" id="UP001303115">
    <property type="component" value="Unassembled WGS sequence"/>
</dbReference>
<evidence type="ECO:0000259" key="7">
    <source>
        <dbReference type="Pfam" id="PF00082"/>
    </source>
</evidence>
<evidence type="ECO:0000256" key="1">
    <source>
        <dbReference type="ARBA" id="ARBA00011073"/>
    </source>
</evidence>
<evidence type="ECO:0000256" key="2">
    <source>
        <dbReference type="ARBA" id="ARBA00022670"/>
    </source>
</evidence>
<dbReference type="SUPFAM" id="SSF52743">
    <property type="entry name" value="Subtilisin-like"/>
    <property type="match status" value="1"/>
</dbReference>
<evidence type="ECO:0000313" key="9">
    <source>
        <dbReference type="Proteomes" id="UP001303115"/>
    </source>
</evidence>
<dbReference type="InterPro" id="IPR050131">
    <property type="entry name" value="Peptidase_S8_subtilisin-like"/>
</dbReference>
<dbReference type="Pfam" id="PF00082">
    <property type="entry name" value="Peptidase_S8"/>
    <property type="match status" value="1"/>
</dbReference>
<keyword evidence="3 5" id="KW-0378">Hydrolase</keyword>
<dbReference type="InterPro" id="IPR000209">
    <property type="entry name" value="Peptidase_S8/S53_dom"/>
</dbReference>
<evidence type="ECO:0000256" key="4">
    <source>
        <dbReference type="ARBA" id="ARBA00022825"/>
    </source>
</evidence>
<dbReference type="PANTHER" id="PTHR43806">
    <property type="entry name" value="PEPTIDASE S8"/>
    <property type="match status" value="1"/>
</dbReference>
<dbReference type="Gene3D" id="3.40.50.200">
    <property type="entry name" value="Peptidase S8/S53 domain"/>
    <property type="match status" value="1"/>
</dbReference>
<keyword evidence="4 5" id="KW-0720">Serine protease</keyword>
<keyword evidence="2 5" id="KW-0645">Protease</keyword>
<evidence type="ECO:0000313" key="8">
    <source>
        <dbReference type="EMBL" id="KAK4034618.1"/>
    </source>
</evidence>
<evidence type="ECO:0000256" key="3">
    <source>
        <dbReference type="ARBA" id="ARBA00022801"/>
    </source>
</evidence>
<accession>A0AAN6SPB2</accession>
<gene>
    <name evidence="8" type="ORF">C8A01DRAFT_18607</name>
</gene>
<comment type="similarity">
    <text evidence="1 5 6">Belongs to the peptidase S8 family.</text>
</comment>
<organism evidence="8 9">
    <name type="scientific">Parachaetomium inaequale</name>
    <dbReference type="NCBI Taxonomy" id="2588326"/>
    <lineage>
        <taxon>Eukaryota</taxon>
        <taxon>Fungi</taxon>
        <taxon>Dikarya</taxon>
        <taxon>Ascomycota</taxon>
        <taxon>Pezizomycotina</taxon>
        <taxon>Sordariomycetes</taxon>
        <taxon>Sordariomycetidae</taxon>
        <taxon>Sordariales</taxon>
        <taxon>Chaetomiaceae</taxon>
        <taxon>Parachaetomium</taxon>
    </lineage>
</organism>
<dbReference type="PROSITE" id="PS00138">
    <property type="entry name" value="SUBTILASE_SER"/>
    <property type="match status" value="1"/>
</dbReference>
<dbReference type="InterPro" id="IPR015500">
    <property type="entry name" value="Peptidase_S8_subtilisin-rel"/>
</dbReference>
<proteinExistence type="inferred from homology"/>
<dbReference type="InterPro" id="IPR023827">
    <property type="entry name" value="Peptidase_S8_Asp-AS"/>
</dbReference>
<dbReference type="PROSITE" id="PS00136">
    <property type="entry name" value="SUBTILASE_ASP"/>
    <property type="match status" value="1"/>
</dbReference>
<dbReference type="GO" id="GO:0006508">
    <property type="term" value="P:proteolysis"/>
    <property type="evidence" value="ECO:0007669"/>
    <property type="project" value="UniProtKB-KW"/>
</dbReference>
<name>A0AAN6SPB2_9PEZI</name>
<comment type="caution">
    <text evidence="8">The sequence shown here is derived from an EMBL/GenBank/DDBJ whole genome shotgun (WGS) entry which is preliminary data.</text>
</comment>
<feature type="active site" description="Charge relay system" evidence="5">
    <location>
        <position position="38"/>
    </location>
</feature>
<dbReference type="CDD" id="cd00306">
    <property type="entry name" value="Peptidases_S8_S53"/>
    <property type="match status" value="1"/>
</dbReference>
<dbReference type="PRINTS" id="PR00723">
    <property type="entry name" value="SUBTILISIN"/>
</dbReference>